<dbReference type="RefSeq" id="XP_040689975.1">
    <property type="nucleotide sequence ID" value="XM_040827932.1"/>
</dbReference>
<reference evidence="2" key="1">
    <citation type="journal article" date="2017" name="Genome Biol.">
        <title>Comparative genomics reveals high biological diversity and specific adaptations in the industrially and medically important fungal genus Aspergillus.</title>
        <authorList>
            <person name="de Vries R.P."/>
            <person name="Riley R."/>
            <person name="Wiebenga A."/>
            <person name="Aguilar-Osorio G."/>
            <person name="Amillis S."/>
            <person name="Uchima C.A."/>
            <person name="Anderluh G."/>
            <person name="Asadollahi M."/>
            <person name="Askin M."/>
            <person name="Barry K."/>
            <person name="Battaglia E."/>
            <person name="Bayram O."/>
            <person name="Benocci T."/>
            <person name="Braus-Stromeyer S.A."/>
            <person name="Caldana C."/>
            <person name="Canovas D."/>
            <person name="Cerqueira G.C."/>
            <person name="Chen F."/>
            <person name="Chen W."/>
            <person name="Choi C."/>
            <person name="Clum A."/>
            <person name="Dos Santos R.A."/>
            <person name="Damasio A.R."/>
            <person name="Diallinas G."/>
            <person name="Emri T."/>
            <person name="Fekete E."/>
            <person name="Flipphi M."/>
            <person name="Freyberg S."/>
            <person name="Gallo A."/>
            <person name="Gournas C."/>
            <person name="Habgood R."/>
            <person name="Hainaut M."/>
            <person name="Harispe M.L."/>
            <person name="Henrissat B."/>
            <person name="Hilden K.S."/>
            <person name="Hope R."/>
            <person name="Hossain A."/>
            <person name="Karabika E."/>
            <person name="Karaffa L."/>
            <person name="Karanyi Z."/>
            <person name="Krasevec N."/>
            <person name="Kuo A."/>
            <person name="Kusch H."/>
            <person name="LaButti K."/>
            <person name="Lagendijk E.L."/>
            <person name="Lapidus A."/>
            <person name="Levasseur A."/>
            <person name="Lindquist E."/>
            <person name="Lipzen A."/>
            <person name="Logrieco A.F."/>
            <person name="MacCabe A."/>
            <person name="Maekelae M.R."/>
            <person name="Malavazi I."/>
            <person name="Melin P."/>
            <person name="Meyer V."/>
            <person name="Mielnichuk N."/>
            <person name="Miskei M."/>
            <person name="Molnar A.P."/>
            <person name="Mule G."/>
            <person name="Ngan C.Y."/>
            <person name="Orejas M."/>
            <person name="Orosz E."/>
            <person name="Ouedraogo J.P."/>
            <person name="Overkamp K.M."/>
            <person name="Park H.-S."/>
            <person name="Perrone G."/>
            <person name="Piumi F."/>
            <person name="Punt P.J."/>
            <person name="Ram A.F."/>
            <person name="Ramon A."/>
            <person name="Rauscher S."/>
            <person name="Record E."/>
            <person name="Riano-Pachon D.M."/>
            <person name="Robert V."/>
            <person name="Roehrig J."/>
            <person name="Ruller R."/>
            <person name="Salamov A."/>
            <person name="Salih N.S."/>
            <person name="Samson R.A."/>
            <person name="Sandor E."/>
            <person name="Sanguinetti M."/>
            <person name="Schuetze T."/>
            <person name="Sepcic K."/>
            <person name="Shelest E."/>
            <person name="Sherlock G."/>
            <person name="Sophianopoulou V."/>
            <person name="Squina F.M."/>
            <person name="Sun H."/>
            <person name="Susca A."/>
            <person name="Todd R.B."/>
            <person name="Tsang A."/>
            <person name="Unkles S.E."/>
            <person name="van de Wiele N."/>
            <person name="van Rossen-Uffink D."/>
            <person name="Oliveira J.V."/>
            <person name="Vesth T.C."/>
            <person name="Visser J."/>
            <person name="Yu J.-H."/>
            <person name="Zhou M."/>
            <person name="Andersen M.R."/>
            <person name="Archer D.B."/>
            <person name="Baker S.E."/>
            <person name="Benoit I."/>
            <person name="Brakhage A.A."/>
            <person name="Braus G.H."/>
            <person name="Fischer R."/>
            <person name="Frisvad J.C."/>
            <person name="Goldman G.H."/>
            <person name="Houbraken J."/>
            <person name="Oakley B."/>
            <person name="Pocsi I."/>
            <person name="Scazzocchio C."/>
            <person name="Seiboth B."/>
            <person name="vanKuyk P.A."/>
            <person name="Wortman J."/>
            <person name="Dyer P.S."/>
            <person name="Grigoriev I.V."/>
        </authorList>
    </citation>
    <scope>NUCLEOTIDE SEQUENCE [LARGE SCALE GENOMIC DNA]</scope>
    <source>
        <strain evidence="2">DTO 134E9</strain>
    </source>
</reference>
<organism evidence="1 2">
    <name type="scientific">Aspergillus wentii DTO 134E9</name>
    <dbReference type="NCBI Taxonomy" id="1073089"/>
    <lineage>
        <taxon>Eukaryota</taxon>
        <taxon>Fungi</taxon>
        <taxon>Dikarya</taxon>
        <taxon>Ascomycota</taxon>
        <taxon>Pezizomycotina</taxon>
        <taxon>Eurotiomycetes</taxon>
        <taxon>Eurotiomycetidae</taxon>
        <taxon>Eurotiales</taxon>
        <taxon>Aspergillaceae</taxon>
        <taxon>Aspergillus</taxon>
        <taxon>Aspergillus subgen. Cremei</taxon>
    </lineage>
</organism>
<evidence type="ECO:0000313" key="1">
    <source>
        <dbReference type="EMBL" id="OJJ36299.1"/>
    </source>
</evidence>
<dbReference type="GeneID" id="63743780"/>
<name>A0A1L9RMW8_ASPWE</name>
<protein>
    <recommendedName>
        <fullName evidence="3">Carboxymuconolactone decarboxylase-like domain-containing protein</fullName>
    </recommendedName>
</protein>
<dbReference type="VEuPathDB" id="FungiDB:ASPWEDRAFT_107977"/>
<sequence length="153" mass="17040">LLGHFQTATYTPAFSKSFYDTIGQLYALPIEPNVREICVLLSAAHFKSKYPAYVRAPMVKQFTTLTTEQTRALMAGERPVDLKKNEEITFDILQELQVTRGPLSDETFNEAVHLLGKEQTLSVIYFAGLYSMISILANGADVGLPYGEDEVTV</sequence>
<accession>A0A1L9RMW8</accession>
<dbReference type="PANTHER" id="PTHR34846:SF11">
    <property type="entry name" value="4-CARBOXYMUCONOLACTONE DECARBOXYLASE FAMILY PROTEIN (AFU_ORTHOLOGUE AFUA_6G11590)"/>
    <property type="match status" value="1"/>
</dbReference>
<dbReference type="Gene3D" id="1.20.1290.10">
    <property type="entry name" value="AhpD-like"/>
    <property type="match status" value="1"/>
</dbReference>
<dbReference type="STRING" id="1073089.A0A1L9RMW8"/>
<dbReference type="EMBL" id="KV878211">
    <property type="protein sequence ID" value="OJJ36299.1"/>
    <property type="molecule type" value="Genomic_DNA"/>
</dbReference>
<dbReference type="PANTHER" id="PTHR34846">
    <property type="entry name" value="4-CARBOXYMUCONOLACTONE DECARBOXYLASE FAMILY PROTEIN (AFU_ORTHOLOGUE AFUA_6G11590)"/>
    <property type="match status" value="1"/>
</dbReference>
<dbReference type="Proteomes" id="UP000184383">
    <property type="component" value="Unassembled WGS sequence"/>
</dbReference>
<proteinExistence type="predicted"/>
<feature type="non-terminal residue" evidence="1">
    <location>
        <position position="1"/>
    </location>
</feature>
<dbReference type="AlphaFoldDB" id="A0A1L9RMW8"/>
<dbReference type="InterPro" id="IPR029032">
    <property type="entry name" value="AhpD-like"/>
</dbReference>
<dbReference type="SUPFAM" id="SSF69118">
    <property type="entry name" value="AhpD-like"/>
    <property type="match status" value="1"/>
</dbReference>
<gene>
    <name evidence="1" type="ORF">ASPWEDRAFT_107977</name>
</gene>
<evidence type="ECO:0000313" key="2">
    <source>
        <dbReference type="Proteomes" id="UP000184383"/>
    </source>
</evidence>
<evidence type="ECO:0008006" key="3">
    <source>
        <dbReference type="Google" id="ProtNLM"/>
    </source>
</evidence>
<dbReference type="OrthoDB" id="2567457at2759"/>
<keyword evidence="2" id="KW-1185">Reference proteome</keyword>